<keyword evidence="7" id="KW-1133">Transmembrane helix</keyword>
<dbReference type="Pfam" id="PF01627">
    <property type="entry name" value="Hpt"/>
    <property type="match status" value="1"/>
</dbReference>
<feature type="domain" description="Response regulatory" evidence="12">
    <location>
        <begin position="4"/>
        <end position="119"/>
    </location>
</feature>
<evidence type="ECO:0000256" key="1">
    <source>
        <dbReference type="ARBA" id="ARBA00004651"/>
    </source>
</evidence>
<keyword evidence="2" id="KW-1003">Cell membrane</keyword>
<evidence type="ECO:0000256" key="6">
    <source>
        <dbReference type="ARBA" id="ARBA00022840"/>
    </source>
</evidence>
<feature type="domain" description="Response regulatory" evidence="12">
    <location>
        <begin position="146"/>
        <end position="263"/>
    </location>
</feature>
<dbReference type="InterPro" id="IPR001789">
    <property type="entry name" value="Sig_transdc_resp-reg_receiver"/>
</dbReference>
<organism evidence="14 15">
    <name type="scientific">Trichocoleus desertorum GB2-A4</name>
    <dbReference type="NCBI Taxonomy" id="2933944"/>
    <lineage>
        <taxon>Bacteria</taxon>
        <taxon>Bacillati</taxon>
        <taxon>Cyanobacteriota</taxon>
        <taxon>Cyanophyceae</taxon>
        <taxon>Leptolyngbyales</taxon>
        <taxon>Trichocoleusaceae</taxon>
        <taxon>Trichocoleus</taxon>
    </lineage>
</organism>
<dbReference type="InterPro" id="IPR036641">
    <property type="entry name" value="HPT_dom_sf"/>
</dbReference>
<evidence type="ECO:0000256" key="5">
    <source>
        <dbReference type="ARBA" id="ARBA00022741"/>
    </source>
</evidence>
<dbReference type="PROSITE" id="PS50894">
    <property type="entry name" value="HPT"/>
    <property type="match status" value="1"/>
</dbReference>
<dbReference type="PANTHER" id="PTHR45339:SF1">
    <property type="entry name" value="HYBRID SIGNAL TRANSDUCTION HISTIDINE KINASE J"/>
    <property type="match status" value="1"/>
</dbReference>
<name>A0ABV0JHC1_9CYAN</name>
<evidence type="ECO:0000256" key="9">
    <source>
        <dbReference type="ARBA" id="ARBA00023136"/>
    </source>
</evidence>
<dbReference type="SMART" id="SM00073">
    <property type="entry name" value="HPT"/>
    <property type="match status" value="1"/>
</dbReference>
<dbReference type="RefSeq" id="WP_190442231.1">
    <property type="nucleotide sequence ID" value="NZ_JAMPKM010000086.1"/>
</dbReference>
<protein>
    <submittedName>
        <fullName evidence="14">Response regulator</fullName>
    </submittedName>
</protein>
<feature type="domain" description="HPt" evidence="13">
    <location>
        <begin position="306"/>
        <end position="403"/>
    </location>
</feature>
<evidence type="ECO:0000313" key="15">
    <source>
        <dbReference type="Proteomes" id="UP001464891"/>
    </source>
</evidence>
<gene>
    <name evidence="14" type="ORF">NC998_29570</name>
</gene>
<keyword evidence="15" id="KW-1185">Reference proteome</keyword>
<keyword evidence="8" id="KW-0902">Two-component regulatory system</keyword>
<evidence type="ECO:0000256" key="4">
    <source>
        <dbReference type="ARBA" id="ARBA00022692"/>
    </source>
</evidence>
<dbReference type="Gene3D" id="3.40.50.2300">
    <property type="match status" value="2"/>
</dbReference>
<keyword evidence="5" id="KW-0547">Nucleotide-binding</keyword>
<evidence type="ECO:0000256" key="8">
    <source>
        <dbReference type="ARBA" id="ARBA00023012"/>
    </source>
</evidence>
<comment type="subcellular location">
    <subcellularLocation>
        <location evidence="1">Cell membrane</location>
        <topology evidence="1">Multi-pass membrane protein</topology>
    </subcellularLocation>
</comment>
<dbReference type="Gene3D" id="1.20.120.160">
    <property type="entry name" value="HPT domain"/>
    <property type="match status" value="1"/>
</dbReference>
<evidence type="ECO:0000256" key="7">
    <source>
        <dbReference type="ARBA" id="ARBA00022989"/>
    </source>
</evidence>
<keyword evidence="6" id="KW-0067">ATP-binding</keyword>
<proteinExistence type="predicted"/>
<dbReference type="PANTHER" id="PTHR45339">
    <property type="entry name" value="HYBRID SIGNAL TRANSDUCTION HISTIDINE KINASE J"/>
    <property type="match status" value="1"/>
</dbReference>
<dbReference type="InterPro" id="IPR011006">
    <property type="entry name" value="CheY-like_superfamily"/>
</dbReference>
<feature type="modified residue" description="4-aspartylphosphate" evidence="11">
    <location>
        <position position="54"/>
    </location>
</feature>
<feature type="modified residue" description="Phosphohistidine" evidence="10">
    <location>
        <position position="345"/>
    </location>
</feature>
<reference evidence="14 15" key="1">
    <citation type="submission" date="2022-04" db="EMBL/GenBank/DDBJ databases">
        <title>Positive selection, recombination, and allopatry shape intraspecific diversity of widespread and dominant cyanobacteria.</title>
        <authorList>
            <person name="Wei J."/>
            <person name="Shu W."/>
            <person name="Hu C."/>
        </authorList>
    </citation>
    <scope>NUCLEOTIDE SEQUENCE [LARGE SCALE GENOMIC DNA]</scope>
    <source>
        <strain evidence="14 15">GB2-A4</strain>
    </source>
</reference>
<dbReference type="CDD" id="cd17546">
    <property type="entry name" value="REC_hyHK_CKI1_RcsC-like"/>
    <property type="match status" value="1"/>
</dbReference>
<comment type="caution">
    <text evidence="14">The sequence shown here is derived from an EMBL/GenBank/DDBJ whole genome shotgun (WGS) entry which is preliminary data.</text>
</comment>
<dbReference type="Proteomes" id="UP001464891">
    <property type="component" value="Unassembled WGS sequence"/>
</dbReference>
<evidence type="ECO:0000313" key="14">
    <source>
        <dbReference type="EMBL" id="MEP0821192.1"/>
    </source>
</evidence>
<keyword evidence="4" id="KW-0812">Transmembrane</keyword>
<dbReference type="EMBL" id="JAMPKM010000086">
    <property type="protein sequence ID" value="MEP0821192.1"/>
    <property type="molecule type" value="Genomic_DNA"/>
</dbReference>
<accession>A0ABV0JHC1</accession>
<evidence type="ECO:0000256" key="11">
    <source>
        <dbReference type="PROSITE-ProRule" id="PRU00169"/>
    </source>
</evidence>
<evidence type="ECO:0000259" key="12">
    <source>
        <dbReference type="PROSITE" id="PS50110"/>
    </source>
</evidence>
<sequence length="403" mass="44912">MGKRLLILEEHLTNQQLLVQQAQSWGILVQATGSSQEAIDWLAEGATFDFVILDPLKPDAASQMLLTTMSEQWGPQNPCLITLTSVGKELPEALESQVAGCLPKPIKQSQLYNLLTQIVSGQRVSHKQVYRHTVHIERLAERLSLRILLAEDHPVNQKLALMFLQQMGYRAEVASNGLEVIEALQRQHYDVVLMDVRMPEMDGLTATRYICEQFPTHSRPRIIAMTANALQGDRQMCLDAGMDDYLAKPIRGTELVQALSQCQAIRQPSANMPQPNSRIRANLKAEPVTFDPKTLQDLRAMAGDEATEFVQEFIDCYCDHAPQLLQTIQMAIAQEGVSSLQHALHSLRESSASIGAKRLAQLCLELERLTEGQILAGTEIHIAKITDEFDKVLAALEVERSSC</sequence>
<evidence type="ECO:0000256" key="10">
    <source>
        <dbReference type="PROSITE-ProRule" id="PRU00110"/>
    </source>
</evidence>
<keyword evidence="9" id="KW-0472">Membrane</keyword>
<dbReference type="CDD" id="cd00088">
    <property type="entry name" value="HPT"/>
    <property type="match status" value="1"/>
</dbReference>
<dbReference type="InterPro" id="IPR008207">
    <property type="entry name" value="Sig_transdc_His_kin_Hpt_dom"/>
</dbReference>
<feature type="modified residue" description="4-aspartylphosphate" evidence="11">
    <location>
        <position position="195"/>
    </location>
</feature>
<dbReference type="PROSITE" id="PS50110">
    <property type="entry name" value="RESPONSE_REGULATORY"/>
    <property type="match status" value="2"/>
</dbReference>
<evidence type="ECO:0000259" key="13">
    <source>
        <dbReference type="PROSITE" id="PS50894"/>
    </source>
</evidence>
<dbReference type="SUPFAM" id="SSF52172">
    <property type="entry name" value="CheY-like"/>
    <property type="match status" value="2"/>
</dbReference>
<dbReference type="SMART" id="SM00448">
    <property type="entry name" value="REC"/>
    <property type="match status" value="2"/>
</dbReference>
<keyword evidence="3 11" id="KW-0597">Phosphoprotein</keyword>
<evidence type="ECO:0000256" key="2">
    <source>
        <dbReference type="ARBA" id="ARBA00022475"/>
    </source>
</evidence>
<dbReference type="Pfam" id="PF00072">
    <property type="entry name" value="Response_reg"/>
    <property type="match status" value="2"/>
</dbReference>
<dbReference type="SUPFAM" id="SSF47226">
    <property type="entry name" value="Histidine-containing phosphotransfer domain, HPT domain"/>
    <property type="match status" value="1"/>
</dbReference>
<evidence type="ECO:0000256" key="3">
    <source>
        <dbReference type="ARBA" id="ARBA00022553"/>
    </source>
</evidence>